<name>A0A4R2JI80_9PSEU</name>
<proteinExistence type="predicted"/>
<dbReference type="OrthoDB" id="7839592at2"/>
<dbReference type="Pfam" id="PF14062">
    <property type="entry name" value="DUF4253"/>
    <property type="match status" value="1"/>
</dbReference>
<feature type="domain" description="DUF4253" evidence="1">
    <location>
        <begin position="103"/>
        <end position="196"/>
    </location>
</feature>
<reference evidence="2 3" key="1">
    <citation type="submission" date="2019-03" db="EMBL/GenBank/DDBJ databases">
        <title>Genomic Encyclopedia of Type Strains, Phase IV (KMG-IV): sequencing the most valuable type-strain genomes for metagenomic binning, comparative biology and taxonomic classification.</title>
        <authorList>
            <person name="Goeker M."/>
        </authorList>
    </citation>
    <scope>NUCLEOTIDE SEQUENCE [LARGE SCALE GENOMIC DNA]</scope>
    <source>
        <strain evidence="2 3">DSM 45934</strain>
    </source>
</reference>
<protein>
    <submittedName>
        <fullName evidence="2">Uncharacterized protein DUF4253</fullName>
    </submittedName>
</protein>
<sequence>MTALIDTALIDTGVAPARLGSWHGEIWLTDQVITDPHTYLERVAEYPRTHLWPVLVPRDGLGIPPEVSFVPDAARHAVDRHDPQAEAGISGAVLVANKRPMYRLGLVEARRPADVPARLGRPGMSAVLRSWEDRFGATLVVLGAREMTLSVTAPPTELHRALVVAAEHRSFCPRVPGTLPQLSRGLIRLRRWQFRWR</sequence>
<dbReference type="EMBL" id="SLWS01000005">
    <property type="protein sequence ID" value="TCO58102.1"/>
    <property type="molecule type" value="Genomic_DNA"/>
</dbReference>
<dbReference type="Proteomes" id="UP000295680">
    <property type="component" value="Unassembled WGS sequence"/>
</dbReference>
<comment type="caution">
    <text evidence="2">The sequence shown here is derived from an EMBL/GenBank/DDBJ whole genome shotgun (WGS) entry which is preliminary data.</text>
</comment>
<accession>A0A4R2JI80</accession>
<organism evidence="2 3">
    <name type="scientific">Actinocrispum wychmicini</name>
    <dbReference type="NCBI Taxonomy" id="1213861"/>
    <lineage>
        <taxon>Bacteria</taxon>
        <taxon>Bacillati</taxon>
        <taxon>Actinomycetota</taxon>
        <taxon>Actinomycetes</taxon>
        <taxon>Pseudonocardiales</taxon>
        <taxon>Pseudonocardiaceae</taxon>
        <taxon>Actinocrispum</taxon>
    </lineage>
</organism>
<dbReference type="RefSeq" id="WP_132118612.1">
    <property type="nucleotide sequence ID" value="NZ_SLWS01000005.1"/>
</dbReference>
<evidence type="ECO:0000259" key="1">
    <source>
        <dbReference type="Pfam" id="PF14062"/>
    </source>
</evidence>
<evidence type="ECO:0000313" key="3">
    <source>
        <dbReference type="Proteomes" id="UP000295680"/>
    </source>
</evidence>
<gene>
    <name evidence="2" type="ORF">EV192_105167</name>
</gene>
<evidence type="ECO:0000313" key="2">
    <source>
        <dbReference type="EMBL" id="TCO58102.1"/>
    </source>
</evidence>
<dbReference type="AlphaFoldDB" id="A0A4R2JI80"/>
<keyword evidence="3" id="KW-1185">Reference proteome</keyword>
<dbReference type="InterPro" id="IPR025349">
    <property type="entry name" value="DUF4253"/>
</dbReference>